<dbReference type="EMBL" id="KK852819">
    <property type="protein sequence ID" value="KDR15615.1"/>
    <property type="molecule type" value="Genomic_DNA"/>
</dbReference>
<dbReference type="PANTHER" id="PTHR31409">
    <property type="entry name" value="WASH COMPLEX SUBUNIT 4"/>
    <property type="match status" value="1"/>
</dbReference>
<protein>
    <recommendedName>
        <fullName evidence="6">WASH complex subunit 7</fullName>
    </recommendedName>
</protein>
<name>A0A067QYP0_ZOONE</name>
<dbReference type="GO" id="GO:0071203">
    <property type="term" value="C:WASH complex"/>
    <property type="evidence" value="ECO:0007669"/>
    <property type="project" value="InterPro"/>
</dbReference>
<dbReference type="InterPro" id="IPR028191">
    <property type="entry name" value="WASH-4_N"/>
</dbReference>
<feature type="domain" description="WASH complex subunit 7 central" evidence="1">
    <location>
        <begin position="598"/>
        <end position="941"/>
    </location>
</feature>
<dbReference type="InterPro" id="IPR027307">
    <property type="entry name" value="WASH7"/>
</dbReference>
<evidence type="ECO:0000259" key="1">
    <source>
        <dbReference type="Pfam" id="PF14744"/>
    </source>
</evidence>
<dbReference type="STRING" id="136037.A0A067QYP0"/>
<dbReference type="PANTHER" id="PTHR31409:SF0">
    <property type="entry name" value="WASH COMPLEX SUBUNIT 4"/>
    <property type="match status" value="1"/>
</dbReference>
<dbReference type="GO" id="GO:0016197">
    <property type="term" value="P:endosomal transport"/>
    <property type="evidence" value="ECO:0007669"/>
    <property type="project" value="TreeGrafter"/>
</dbReference>
<feature type="domain" description="WASH complex subunit 7 C-terminal" evidence="3">
    <location>
        <begin position="961"/>
        <end position="1127"/>
    </location>
</feature>
<keyword evidence="5" id="KW-1185">Reference proteome</keyword>
<dbReference type="OMA" id="RCNIFIQ"/>
<dbReference type="GO" id="GO:0007032">
    <property type="term" value="P:endosome organization"/>
    <property type="evidence" value="ECO:0007669"/>
    <property type="project" value="TreeGrafter"/>
</dbReference>
<proteinExistence type="predicted"/>
<dbReference type="InParanoid" id="A0A067QYP0"/>
<evidence type="ECO:0008006" key="6">
    <source>
        <dbReference type="Google" id="ProtNLM"/>
    </source>
</evidence>
<feature type="domain" description="WASH complex subunit 4 N-terminal" evidence="2">
    <location>
        <begin position="29"/>
        <end position="597"/>
    </location>
</feature>
<gene>
    <name evidence="4" type="ORF">L798_09428</name>
</gene>
<dbReference type="Pfam" id="PF14745">
    <property type="entry name" value="WASH-4_N"/>
    <property type="match status" value="1"/>
</dbReference>
<dbReference type="FunCoup" id="A0A067QYP0">
    <property type="interactions" value="1822"/>
</dbReference>
<dbReference type="InterPro" id="IPR028282">
    <property type="entry name" value="WASH-7_central"/>
</dbReference>
<dbReference type="OrthoDB" id="10261210at2759"/>
<dbReference type="AlphaFoldDB" id="A0A067QYP0"/>
<dbReference type="Pfam" id="PF14744">
    <property type="entry name" value="WASH-7_mid"/>
    <property type="match status" value="1"/>
</dbReference>
<dbReference type="GO" id="GO:0005768">
    <property type="term" value="C:endosome"/>
    <property type="evidence" value="ECO:0007669"/>
    <property type="project" value="TreeGrafter"/>
</dbReference>
<sequence length="1148" mass="132789">MLAGVEWDYNRLEDGTHKIAGEIQLRTYGQFLEEYGAQLKGIEEALEDSVCDSWDVSLNPISLQFVPYERTTLLQLIDTDNKVLNKILVVFATLCAEVRYLQSEAKDKYYDIILFYGEGGEGNLQDGAAQLLVSRMLPHLQELSCFVKRCEQVAVQIVEQLAALYSSSKDAPHIINATGIHFQDVFEHLGDILVILLTLDEVLGNHSTLHDHWIIYKRTLKSVHHDPSKFGVELEKLKNFENLLSKLENHLLTGKIFQKMVEQSFGGTKGFISKNISLAEEFNLYLRNAITVLEMKAVDLPDSEHLMLWVKLSALYVLNFNLFGTVDRKLFKQLWDLNKRIPAVTLVGNILWFPEQFLLTHLTHMAKLIDKKTQQIVQTRRQAYLQQKAQSLPKEVRTFCLQACLWMVQMETTLKRDSTVLKLEDLNQRCDLFLQGVQYACEISHLLKTVTNLHVTLAKPMTKTSVLALCKLVELLKGIQHMYLHHNMTIAKSINHVVQHLAFQALSIIVSAKKGVVQDKRYSEKHLDILSSLVLAEKVLYGPGTKERRLIACLALSTANQMRTFRDDEWAILVALLHKLDMMCDIQEKVASACDCSFFYWHRVILPTYFANLYESKVDLHRLAYMFCALRDCILAMERTKHNSSPQVLKDSFDREICGYLSEQVLQPLCHDIETNLRLHVHSHLQLDDRNPFRVGVMDFTPFLRLKPLRFFNRYIDIRGFVEHYLDQTFYNLTTVALHDWKTYGEMRNLAQHNFGLATVEDHLPSQTLEQGLDVLEIMRNIHIFVSKYLYNLNNQIFVEQSSNNKHLNTINIRHIANSIRTHGTGIMNTTVNFTYQFLRKKFFIFSQFMYDEHIKSRLIKDIRYFRENKTQLEQKYSYERADKFNKGIRKLGVTADGLSYLDQFRMLISHIGNAMGYVRMIRSGGLHCCSNAICFVPDLEDIVSFEDLCKEADLSNQCRSAAHRLDQVIGNLVRNFAEGTEYFKLLVDVFAPVFRDPKNMHLRNFHIIVPPLAINFVEHSITCKEKMSKKNKVGAAFTDDGFAMGIAYILKLLDQYEEFDSLHWFQSVRDKYNKDKASLGKHGSVVSKEDEKLQQTMTLTARRLDMYQHEFDLLYYSLSSARIFFQKENSTLEEENMKTEATSANSF</sequence>
<dbReference type="Proteomes" id="UP000027135">
    <property type="component" value="Unassembled WGS sequence"/>
</dbReference>
<dbReference type="Pfam" id="PF14746">
    <property type="entry name" value="WASH-7_C"/>
    <property type="match status" value="1"/>
</dbReference>
<evidence type="ECO:0000259" key="2">
    <source>
        <dbReference type="Pfam" id="PF14745"/>
    </source>
</evidence>
<accession>A0A067QYP0</accession>
<reference evidence="4 5" key="1">
    <citation type="journal article" date="2014" name="Nat. Commun.">
        <title>Molecular traces of alternative social organization in a termite genome.</title>
        <authorList>
            <person name="Terrapon N."/>
            <person name="Li C."/>
            <person name="Robertson H.M."/>
            <person name="Ji L."/>
            <person name="Meng X."/>
            <person name="Booth W."/>
            <person name="Chen Z."/>
            <person name="Childers C.P."/>
            <person name="Glastad K.M."/>
            <person name="Gokhale K."/>
            <person name="Gowin J."/>
            <person name="Gronenberg W."/>
            <person name="Hermansen R.A."/>
            <person name="Hu H."/>
            <person name="Hunt B.G."/>
            <person name="Huylmans A.K."/>
            <person name="Khalil S.M."/>
            <person name="Mitchell R.D."/>
            <person name="Munoz-Torres M.C."/>
            <person name="Mustard J.A."/>
            <person name="Pan H."/>
            <person name="Reese J.T."/>
            <person name="Scharf M.E."/>
            <person name="Sun F."/>
            <person name="Vogel H."/>
            <person name="Xiao J."/>
            <person name="Yang W."/>
            <person name="Yang Z."/>
            <person name="Yang Z."/>
            <person name="Zhou J."/>
            <person name="Zhu J."/>
            <person name="Brent C.S."/>
            <person name="Elsik C.G."/>
            <person name="Goodisman M.A."/>
            <person name="Liberles D.A."/>
            <person name="Roe R.M."/>
            <person name="Vargo E.L."/>
            <person name="Vilcinskas A."/>
            <person name="Wang J."/>
            <person name="Bornberg-Bauer E."/>
            <person name="Korb J."/>
            <person name="Zhang G."/>
            <person name="Liebig J."/>
        </authorList>
    </citation>
    <scope>NUCLEOTIDE SEQUENCE [LARGE SCALE GENOMIC DNA]</scope>
    <source>
        <tissue evidence="4">Whole organism</tissue>
    </source>
</reference>
<organism evidence="4 5">
    <name type="scientific">Zootermopsis nevadensis</name>
    <name type="common">Dampwood termite</name>
    <dbReference type="NCBI Taxonomy" id="136037"/>
    <lineage>
        <taxon>Eukaryota</taxon>
        <taxon>Metazoa</taxon>
        <taxon>Ecdysozoa</taxon>
        <taxon>Arthropoda</taxon>
        <taxon>Hexapoda</taxon>
        <taxon>Insecta</taxon>
        <taxon>Pterygota</taxon>
        <taxon>Neoptera</taxon>
        <taxon>Polyneoptera</taxon>
        <taxon>Dictyoptera</taxon>
        <taxon>Blattodea</taxon>
        <taxon>Blattoidea</taxon>
        <taxon>Termitoidae</taxon>
        <taxon>Termopsidae</taxon>
        <taxon>Zootermopsis</taxon>
    </lineage>
</organism>
<dbReference type="eggNOG" id="KOG3578">
    <property type="taxonomic scope" value="Eukaryota"/>
</dbReference>
<dbReference type="InterPro" id="IPR028283">
    <property type="entry name" value="WASH-7_C"/>
</dbReference>
<evidence type="ECO:0000313" key="4">
    <source>
        <dbReference type="EMBL" id="KDR15615.1"/>
    </source>
</evidence>
<evidence type="ECO:0000313" key="5">
    <source>
        <dbReference type="Proteomes" id="UP000027135"/>
    </source>
</evidence>
<evidence type="ECO:0000259" key="3">
    <source>
        <dbReference type="Pfam" id="PF14746"/>
    </source>
</evidence>